<dbReference type="AlphaFoldDB" id="A0A4V3RLF0"/>
<dbReference type="Gene3D" id="1.10.10.10">
    <property type="entry name" value="Winged helix-like DNA-binding domain superfamily/Winged helix DNA-binding domain"/>
    <property type="match status" value="1"/>
</dbReference>
<proteinExistence type="inferred from homology"/>
<evidence type="ECO:0000256" key="5">
    <source>
        <dbReference type="ARBA" id="ARBA00023163"/>
    </source>
</evidence>
<evidence type="ECO:0000256" key="1">
    <source>
        <dbReference type="ARBA" id="ARBA00010641"/>
    </source>
</evidence>
<dbReference type="NCBIfam" id="TIGR02937">
    <property type="entry name" value="sigma70-ECF"/>
    <property type="match status" value="1"/>
</dbReference>
<dbReference type="PANTHER" id="PTHR43133">
    <property type="entry name" value="RNA POLYMERASE ECF-TYPE SIGMA FACTO"/>
    <property type="match status" value="1"/>
</dbReference>
<evidence type="ECO:0000256" key="4">
    <source>
        <dbReference type="ARBA" id="ARBA00023125"/>
    </source>
</evidence>
<dbReference type="SUPFAM" id="SSF88659">
    <property type="entry name" value="Sigma3 and sigma4 domains of RNA polymerase sigma factors"/>
    <property type="match status" value="1"/>
</dbReference>
<reference evidence="8 9" key="1">
    <citation type="submission" date="2019-04" db="EMBL/GenBank/DDBJ databases">
        <title>Microbes associate with the intestines of laboratory mice.</title>
        <authorList>
            <person name="Navarre W."/>
            <person name="Wong E."/>
            <person name="Huang K."/>
            <person name="Tropini C."/>
            <person name="Ng K."/>
            <person name="Yu B."/>
        </authorList>
    </citation>
    <scope>NUCLEOTIDE SEQUENCE [LARGE SCALE GENOMIC DNA]</scope>
    <source>
        <strain evidence="8 9">NM50_B9-20</strain>
    </source>
</reference>
<organism evidence="8 9">
    <name type="scientific">Clostridium sartagoforme</name>
    <dbReference type="NCBI Taxonomy" id="84031"/>
    <lineage>
        <taxon>Bacteria</taxon>
        <taxon>Bacillati</taxon>
        <taxon>Bacillota</taxon>
        <taxon>Clostridia</taxon>
        <taxon>Eubacteriales</taxon>
        <taxon>Clostridiaceae</taxon>
        <taxon>Clostridium</taxon>
    </lineage>
</organism>
<keyword evidence="9" id="KW-1185">Reference proteome</keyword>
<dbReference type="InterPro" id="IPR007627">
    <property type="entry name" value="RNA_pol_sigma70_r2"/>
</dbReference>
<gene>
    <name evidence="8" type="ORF">E5347_01175</name>
</gene>
<dbReference type="Pfam" id="PF04542">
    <property type="entry name" value="Sigma70_r2"/>
    <property type="match status" value="1"/>
</dbReference>
<dbReference type="Proteomes" id="UP000306888">
    <property type="component" value="Unassembled WGS sequence"/>
</dbReference>
<dbReference type="GO" id="GO:0006352">
    <property type="term" value="P:DNA-templated transcription initiation"/>
    <property type="evidence" value="ECO:0007669"/>
    <property type="project" value="InterPro"/>
</dbReference>
<dbReference type="InterPro" id="IPR039425">
    <property type="entry name" value="RNA_pol_sigma-70-like"/>
</dbReference>
<dbReference type="OrthoDB" id="2678696at2"/>
<protein>
    <submittedName>
        <fullName evidence="8">Sigma-70 family RNA polymerase sigma factor</fullName>
    </submittedName>
</protein>
<dbReference type="InterPro" id="IPR014284">
    <property type="entry name" value="RNA_pol_sigma-70_dom"/>
</dbReference>
<evidence type="ECO:0000256" key="2">
    <source>
        <dbReference type="ARBA" id="ARBA00023015"/>
    </source>
</evidence>
<dbReference type="InterPro" id="IPR013249">
    <property type="entry name" value="RNA_pol_sigma70_r4_t2"/>
</dbReference>
<evidence type="ECO:0000259" key="7">
    <source>
        <dbReference type="Pfam" id="PF08281"/>
    </source>
</evidence>
<dbReference type="GO" id="GO:0003677">
    <property type="term" value="F:DNA binding"/>
    <property type="evidence" value="ECO:0007669"/>
    <property type="project" value="UniProtKB-KW"/>
</dbReference>
<evidence type="ECO:0000259" key="6">
    <source>
        <dbReference type="Pfam" id="PF04542"/>
    </source>
</evidence>
<dbReference type="InterPro" id="IPR013325">
    <property type="entry name" value="RNA_pol_sigma_r2"/>
</dbReference>
<dbReference type="GO" id="GO:0016987">
    <property type="term" value="F:sigma factor activity"/>
    <property type="evidence" value="ECO:0007669"/>
    <property type="project" value="UniProtKB-KW"/>
</dbReference>
<feature type="domain" description="RNA polymerase sigma factor 70 region 4 type 2" evidence="7">
    <location>
        <begin position="119"/>
        <end position="170"/>
    </location>
</feature>
<name>A0A4V3RLF0_9CLOT</name>
<keyword evidence="3" id="KW-0731">Sigma factor</keyword>
<comment type="similarity">
    <text evidence="1">Belongs to the sigma-70 factor family. ECF subfamily.</text>
</comment>
<dbReference type="PANTHER" id="PTHR43133:SF8">
    <property type="entry name" value="RNA POLYMERASE SIGMA FACTOR HI_1459-RELATED"/>
    <property type="match status" value="1"/>
</dbReference>
<accession>A0A4V3RLF0</accession>
<evidence type="ECO:0000313" key="9">
    <source>
        <dbReference type="Proteomes" id="UP000306888"/>
    </source>
</evidence>
<comment type="caution">
    <text evidence="8">The sequence shown here is derived from an EMBL/GenBank/DDBJ whole genome shotgun (WGS) entry which is preliminary data.</text>
</comment>
<keyword evidence="4" id="KW-0238">DNA-binding</keyword>
<evidence type="ECO:0000256" key="3">
    <source>
        <dbReference type="ARBA" id="ARBA00023082"/>
    </source>
</evidence>
<dbReference type="RefSeq" id="WP_136003745.1">
    <property type="nucleotide sequence ID" value="NZ_SRYR01000001.1"/>
</dbReference>
<dbReference type="EMBL" id="SRYR01000001">
    <property type="protein sequence ID" value="TGY43450.1"/>
    <property type="molecule type" value="Genomic_DNA"/>
</dbReference>
<dbReference type="SUPFAM" id="SSF88946">
    <property type="entry name" value="Sigma2 domain of RNA polymerase sigma factors"/>
    <property type="match status" value="1"/>
</dbReference>
<keyword evidence="5" id="KW-0804">Transcription</keyword>
<dbReference type="InterPro" id="IPR036388">
    <property type="entry name" value="WH-like_DNA-bd_sf"/>
</dbReference>
<evidence type="ECO:0000313" key="8">
    <source>
        <dbReference type="EMBL" id="TGY43450.1"/>
    </source>
</evidence>
<sequence>MADNLIIKYIKSKNEKGLQLLLETYGGLIKGVVRKHLSSLDYYQDECINDILISIWNNIDSFDCKGSFKNWIVVISKFKAIDYKRKYLKHNNFEDIDKIILSDKKDLSDNLLYKELQSEIQSLLDNLRSEDRSIFVKYYLEDISTDNISKELGIPKAQIYNKLSRGRKKLFSILKNSF</sequence>
<dbReference type="Pfam" id="PF08281">
    <property type="entry name" value="Sigma70_r4_2"/>
    <property type="match status" value="1"/>
</dbReference>
<keyword evidence="2" id="KW-0805">Transcription regulation</keyword>
<feature type="domain" description="RNA polymerase sigma-70 region 2" evidence="6">
    <location>
        <begin position="21"/>
        <end position="86"/>
    </location>
</feature>
<dbReference type="Gene3D" id="1.10.1740.10">
    <property type="match status" value="1"/>
</dbReference>
<dbReference type="InterPro" id="IPR013324">
    <property type="entry name" value="RNA_pol_sigma_r3/r4-like"/>
</dbReference>